<feature type="signal peptide" evidence="1">
    <location>
        <begin position="1"/>
        <end position="19"/>
    </location>
</feature>
<organism evidence="2 3">
    <name type="scientific">Flavobacterium reichenbachii</name>
    <dbReference type="NCBI Taxonomy" id="362418"/>
    <lineage>
        <taxon>Bacteria</taxon>
        <taxon>Pseudomonadati</taxon>
        <taxon>Bacteroidota</taxon>
        <taxon>Flavobacteriia</taxon>
        <taxon>Flavobacteriales</taxon>
        <taxon>Flavobacteriaceae</taxon>
        <taxon>Flavobacterium</taxon>
    </lineage>
</organism>
<proteinExistence type="predicted"/>
<gene>
    <name evidence="2" type="ORF">IW19_17420</name>
</gene>
<evidence type="ECO:0008006" key="4">
    <source>
        <dbReference type="Google" id="ProtNLM"/>
    </source>
</evidence>
<dbReference type="OrthoDB" id="1448607at2"/>
<dbReference type="RefSeq" id="WP_035686529.1">
    <property type="nucleotide sequence ID" value="NZ_JPRL01000001.1"/>
</dbReference>
<accession>A0A085ZRW2</accession>
<dbReference type="AlphaFoldDB" id="A0A085ZRW2"/>
<keyword evidence="3" id="KW-1185">Reference proteome</keyword>
<dbReference type="Proteomes" id="UP000028715">
    <property type="component" value="Unassembled WGS sequence"/>
</dbReference>
<feature type="chain" id="PRO_5001801518" description="Lipid/polyisoprenoid-binding YceI-like domain-containing protein" evidence="1">
    <location>
        <begin position="20"/>
        <end position="160"/>
    </location>
</feature>
<name>A0A085ZRW2_9FLAO</name>
<evidence type="ECO:0000313" key="3">
    <source>
        <dbReference type="Proteomes" id="UP000028715"/>
    </source>
</evidence>
<evidence type="ECO:0000313" key="2">
    <source>
        <dbReference type="EMBL" id="KFF07176.1"/>
    </source>
</evidence>
<reference evidence="2 3" key="1">
    <citation type="submission" date="2014-07" db="EMBL/GenBank/DDBJ databases">
        <title>Genome of Flavobacterium reichenbachii LMG 25512.</title>
        <authorList>
            <person name="Stropko S.J."/>
            <person name="Pipes S.E."/>
            <person name="Newman J.D."/>
        </authorList>
    </citation>
    <scope>NUCLEOTIDE SEQUENCE [LARGE SCALE GENOMIC DNA]</scope>
    <source>
        <strain evidence="2 3">LMG 25512</strain>
    </source>
</reference>
<dbReference type="InterPro" id="IPR046219">
    <property type="entry name" value="DUF6252"/>
</dbReference>
<dbReference type="eggNOG" id="ENOG503284N">
    <property type="taxonomic scope" value="Bacteria"/>
</dbReference>
<dbReference type="Pfam" id="PF19765">
    <property type="entry name" value="DUF6252"/>
    <property type="match status" value="1"/>
</dbReference>
<comment type="caution">
    <text evidence="2">The sequence shown here is derived from an EMBL/GenBank/DDBJ whole genome shotgun (WGS) entry which is preliminary data.</text>
</comment>
<protein>
    <recommendedName>
        <fullName evidence="4">Lipid/polyisoprenoid-binding YceI-like domain-containing protein</fullName>
    </recommendedName>
</protein>
<evidence type="ECO:0000256" key="1">
    <source>
        <dbReference type="SAM" id="SignalP"/>
    </source>
</evidence>
<dbReference type="STRING" id="362418.IW19_17420"/>
<sequence length="160" mass="17577">MKKYMFLLALMLVFFSCSEDVKFNNPAFQGVKDNVFWRAQVYTASMSTNGNLIIQGSLGLEKVTLTIASPALQTNMLGVDDVSKASYINEYAAKAITFSTGKNIGNGQVTVTEFNAEAKTISGTFKFTALNLNESDTENSKVNFTEGVFYKVPISTVIEY</sequence>
<dbReference type="PROSITE" id="PS51257">
    <property type="entry name" value="PROKAR_LIPOPROTEIN"/>
    <property type="match status" value="1"/>
</dbReference>
<keyword evidence="1" id="KW-0732">Signal</keyword>
<dbReference type="EMBL" id="JPRL01000001">
    <property type="protein sequence ID" value="KFF07176.1"/>
    <property type="molecule type" value="Genomic_DNA"/>
</dbReference>